<feature type="region of interest" description="Disordered" evidence="13">
    <location>
        <begin position="650"/>
        <end position="689"/>
    </location>
</feature>
<comment type="caution">
    <text evidence="16">The sequence shown here is derived from an EMBL/GenBank/DDBJ whole genome shotgun (WGS) entry which is preliminary data.</text>
</comment>
<dbReference type="Pfam" id="PF00069">
    <property type="entry name" value="Pkinase"/>
    <property type="match status" value="3"/>
</dbReference>
<dbReference type="SUPFAM" id="SSF55681">
    <property type="entry name" value="Class II aaRS and biotin synthetases"/>
    <property type="match status" value="1"/>
</dbReference>
<dbReference type="InterPro" id="IPR011009">
    <property type="entry name" value="Kinase-like_dom_sf"/>
</dbReference>
<dbReference type="Pfam" id="PF13393">
    <property type="entry name" value="tRNA-synt_His"/>
    <property type="match status" value="1"/>
</dbReference>
<organism evidence="16 17">
    <name type="scientific">Salinomyces thailandicus</name>
    <dbReference type="NCBI Taxonomy" id="706561"/>
    <lineage>
        <taxon>Eukaryota</taxon>
        <taxon>Fungi</taxon>
        <taxon>Dikarya</taxon>
        <taxon>Ascomycota</taxon>
        <taxon>Pezizomycotina</taxon>
        <taxon>Dothideomycetes</taxon>
        <taxon>Dothideomycetidae</taxon>
        <taxon>Mycosphaerellales</taxon>
        <taxon>Teratosphaeriaceae</taxon>
        <taxon>Salinomyces</taxon>
    </lineage>
</organism>
<dbReference type="PROSITE" id="PS50011">
    <property type="entry name" value="PROTEIN_KINASE_DOM"/>
    <property type="match status" value="2"/>
</dbReference>
<feature type="domain" description="Protein kinase" evidence="14">
    <location>
        <begin position="540"/>
        <end position="906"/>
    </location>
</feature>
<dbReference type="InterPro" id="IPR016255">
    <property type="entry name" value="Gcn2"/>
</dbReference>
<keyword evidence="17" id="KW-1185">Reference proteome</keyword>
<dbReference type="InterPro" id="IPR045864">
    <property type="entry name" value="aa-tRNA-synth_II/BPL/LPL"/>
</dbReference>
<dbReference type="SMART" id="SM00591">
    <property type="entry name" value="RWD"/>
    <property type="match status" value="1"/>
</dbReference>
<evidence type="ECO:0000256" key="5">
    <source>
        <dbReference type="ARBA" id="ARBA00022777"/>
    </source>
</evidence>
<dbReference type="GO" id="GO:0005634">
    <property type="term" value="C:nucleus"/>
    <property type="evidence" value="ECO:0007669"/>
    <property type="project" value="TreeGrafter"/>
</dbReference>
<protein>
    <recommendedName>
        <fullName evidence="1">non-specific serine/threonine protein kinase</fullName>
        <ecNumber evidence="1">2.7.11.1</ecNumber>
    </recommendedName>
</protein>
<feature type="binding site" evidence="11">
    <location>
        <position position="569"/>
    </location>
    <ligand>
        <name>ATP</name>
        <dbReference type="ChEBI" id="CHEBI:30616"/>
    </ligand>
</feature>
<evidence type="ECO:0000256" key="12">
    <source>
        <dbReference type="PROSITE-ProRule" id="PRU10141"/>
    </source>
</evidence>
<evidence type="ECO:0000256" key="10">
    <source>
        <dbReference type="PIRSR" id="PIRSR000660-1"/>
    </source>
</evidence>
<dbReference type="PANTHER" id="PTHR11042">
    <property type="entry name" value="EUKARYOTIC TRANSLATION INITIATION FACTOR 2-ALPHA KINASE EIF2-ALPHA KINASE -RELATED"/>
    <property type="match status" value="1"/>
</dbReference>
<dbReference type="Pfam" id="PF12745">
    <property type="entry name" value="HGTP_anticodon2"/>
    <property type="match status" value="1"/>
</dbReference>
<feature type="compositionally biased region" description="Basic and acidic residues" evidence="13">
    <location>
        <begin position="1370"/>
        <end position="1384"/>
    </location>
</feature>
<feature type="compositionally biased region" description="Basic and acidic residues" evidence="13">
    <location>
        <begin position="172"/>
        <end position="192"/>
    </location>
</feature>
<accession>A0A4U0U8L2</accession>
<dbReference type="Gene3D" id="3.30.930.10">
    <property type="entry name" value="Bira Bifunctional Protein, Domain 2"/>
    <property type="match status" value="1"/>
</dbReference>
<keyword evidence="6 11" id="KW-0067">ATP-binding</keyword>
<dbReference type="InterPro" id="IPR041715">
    <property type="entry name" value="HisRS-like_core"/>
</dbReference>
<dbReference type="SUPFAM" id="SSF54495">
    <property type="entry name" value="UBC-like"/>
    <property type="match status" value="1"/>
</dbReference>
<evidence type="ECO:0000256" key="13">
    <source>
        <dbReference type="SAM" id="MobiDB-lite"/>
    </source>
</evidence>
<evidence type="ECO:0000256" key="3">
    <source>
        <dbReference type="ARBA" id="ARBA00022679"/>
    </source>
</evidence>
<evidence type="ECO:0000259" key="14">
    <source>
        <dbReference type="PROSITE" id="PS50011"/>
    </source>
</evidence>
<dbReference type="OrthoDB" id="341578at2759"/>
<dbReference type="Pfam" id="PF05773">
    <property type="entry name" value="RWD"/>
    <property type="match status" value="1"/>
</dbReference>
<dbReference type="Gene3D" id="3.10.110.10">
    <property type="entry name" value="Ubiquitin Conjugating Enzyme"/>
    <property type="match status" value="1"/>
</dbReference>
<dbReference type="Gene3D" id="3.30.200.20">
    <property type="entry name" value="Phosphorylase Kinase, domain 1"/>
    <property type="match status" value="1"/>
</dbReference>
<feature type="compositionally biased region" description="Polar residues" evidence="13">
    <location>
        <begin position="525"/>
        <end position="535"/>
    </location>
</feature>
<feature type="compositionally biased region" description="Acidic residues" evidence="13">
    <location>
        <begin position="656"/>
        <end position="675"/>
    </location>
</feature>
<keyword evidence="4 11" id="KW-0547">Nucleotide-binding</keyword>
<dbReference type="GO" id="GO:0009893">
    <property type="term" value="P:positive regulation of metabolic process"/>
    <property type="evidence" value="ECO:0007669"/>
    <property type="project" value="UniProtKB-ARBA"/>
</dbReference>
<dbReference type="GO" id="GO:0000077">
    <property type="term" value="P:DNA damage checkpoint signaling"/>
    <property type="evidence" value="ECO:0007669"/>
    <property type="project" value="InterPro"/>
</dbReference>
<feature type="region of interest" description="Disordered" evidence="13">
    <location>
        <begin position="1370"/>
        <end position="1389"/>
    </location>
</feature>
<feature type="binding site" evidence="11">
    <location>
        <begin position="546"/>
        <end position="554"/>
    </location>
    <ligand>
        <name>ATP</name>
        <dbReference type="ChEBI" id="CHEBI:30616"/>
    </ligand>
</feature>
<evidence type="ECO:0000259" key="15">
    <source>
        <dbReference type="PROSITE" id="PS50908"/>
    </source>
</evidence>
<comment type="catalytic activity">
    <reaction evidence="8">
        <text>L-threonyl-[protein] + ATP = O-phospho-L-threonyl-[protein] + ADP + H(+)</text>
        <dbReference type="Rhea" id="RHEA:46608"/>
        <dbReference type="Rhea" id="RHEA-COMP:11060"/>
        <dbReference type="Rhea" id="RHEA-COMP:11605"/>
        <dbReference type="ChEBI" id="CHEBI:15378"/>
        <dbReference type="ChEBI" id="CHEBI:30013"/>
        <dbReference type="ChEBI" id="CHEBI:30616"/>
        <dbReference type="ChEBI" id="CHEBI:61977"/>
        <dbReference type="ChEBI" id="CHEBI:456216"/>
        <dbReference type="EC" id="2.7.11.1"/>
    </reaction>
</comment>
<dbReference type="InterPro" id="IPR024435">
    <property type="entry name" value="HisRS-related_dom"/>
</dbReference>
<evidence type="ECO:0000256" key="9">
    <source>
        <dbReference type="ARBA" id="ARBA00048679"/>
    </source>
</evidence>
<dbReference type="InterPro" id="IPR016135">
    <property type="entry name" value="UBQ-conjugating_enzyme/RWD"/>
</dbReference>
<dbReference type="Gene3D" id="1.10.510.10">
    <property type="entry name" value="Transferase(Phosphotransferase) domain 1"/>
    <property type="match status" value="2"/>
</dbReference>
<dbReference type="GO" id="GO:0005737">
    <property type="term" value="C:cytoplasm"/>
    <property type="evidence" value="ECO:0007669"/>
    <property type="project" value="TreeGrafter"/>
</dbReference>
<evidence type="ECO:0000313" key="17">
    <source>
        <dbReference type="Proteomes" id="UP000308549"/>
    </source>
</evidence>
<dbReference type="CDD" id="cd14012">
    <property type="entry name" value="PK_eIF2AK_GCN2_rpt1"/>
    <property type="match status" value="1"/>
</dbReference>
<evidence type="ECO:0000256" key="7">
    <source>
        <dbReference type="ARBA" id="ARBA00037982"/>
    </source>
</evidence>
<dbReference type="PIRSF" id="PIRSF000660">
    <property type="entry name" value="Ser/Thr_PK_GCN2"/>
    <property type="match status" value="1"/>
</dbReference>
<feature type="domain" description="Protein kinase" evidence="14">
    <location>
        <begin position="247"/>
        <end position="494"/>
    </location>
</feature>
<proteinExistence type="inferred from homology"/>
<dbReference type="SMART" id="SM00220">
    <property type="entry name" value="S_TKc"/>
    <property type="match status" value="2"/>
</dbReference>
<dbReference type="InterPro" id="IPR006575">
    <property type="entry name" value="RWD_dom"/>
</dbReference>
<dbReference type="InterPro" id="IPR050339">
    <property type="entry name" value="CC_SR_Kinase"/>
</dbReference>
<feature type="active site" description="Proton acceptor" evidence="10">
    <location>
        <position position="760"/>
    </location>
</feature>
<dbReference type="EMBL" id="NAJL01000009">
    <property type="protein sequence ID" value="TKA31002.1"/>
    <property type="molecule type" value="Genomic_DNA"/>
</dbReference>
<evidence type="ECO:0000256" key="1">
    <source>
        <dbReference type="ARBA" id="ARBA00012513"/>
    </source>
</evidence>
<dbReference type="Proteomes" id="UP000308549">
    <property type="component" value="Unassembled WGS sequence"/>
</dbReference>
<dbReference type="FunFam" id="3.30.200.20:FF:000379">
    <property type="entry name" value="eIF-2-alpha kinase GCN2"/>
    <property type="match status" value="1"/>
</dbReference>
<dbReference type="InterPro" id="IPR008271">
    <property type="entry name" value="Ser/Thr_kinase_AS"/>
</dbReference>
<dbReference type="InterPro" id="IPR017441">
    <property type="entry name" value="Protein_kinase_ATP_BS"/>
</dbReference>
<feature type="region of interest" description="Disordered" evidence="13">
    <location>
        <begin position="614"/>
        <end position="634"/>
    </location>
</feature>
<reference evidence="16 17" key="1">
    <citation type="submission" date="2017-03" db="EMBL/GenBank/DDBJ databases">
        <title>Genomes of endolithic fungi from Antarctica.</title>
        <authorList>
            <person name="Coleine C."/>
            <person name="Masonjones S."/>
            <person name="Stajich J.E."/>
        </authorList>
    </citation>
    <scope>NUCLEOTIDE SEQUENCE [LARGE SCALE GENOMIC DNA]</scope>
    <source>
        <strain evidence="16 17">CCFEE 6315</strain>
    </source>
</reference>
<evidence type="ECO:0000256" key="11">
    <source>
        <dbReference type="PIRSR" id="PIRSR000660-2"/>
    </source>
</evidence>
<comment type="similarity">
    <text evidence="7">Belongs to the protein kinase superfamily. Ser/Thr protein kinase family. GCN2 subfamily.</text>
</comment>
<evidence type="ECO:0000256" key="2">
    <source>
        <dbReference type="ARBA" id="ARBA00022527"/>
    </source>
</evidence>
<feature type="region of interest" description="Disordered" evidence="13">
    <location>
        <begin position="170"/>
        <end position="192"/>
    </location>
</feature>
<dbReference type="FunFam" id="3.10.110.10:FF:000050">
    <property type="entry name" value="eIF-2-alpha kinase GCN2"/>
    <property type="match status" value="1"/>
</dbReference>
<evidence type="ECO:0000256" key="6">
    <source>
        <dbReference type="ARBA" id="ARBA00022840"/>
    </source>
</evidence>
<dbReference type="PROSITE" id="PS00107">
    <property type="entry name" value="PROTEIN_KINASE_ATP"/>
    <property type="match status" value="1"/>
</dbReference>
<evidence type="ECO:0000256" key="4">
    <source>
        <dbReference type="ARBA" id="ARBA00022741"/>
    </source>
</evidence>
<dbReference type="EC" id="2.7.11.1" evidence="1"/>
<keyword evidence="2" id="KW-0723">Serine/threonine-protein kinase</keyword>
<dbReference type="PANTHER" id="PTHR11042:SF136">
    <property type="entry name" value="EIF-2-ALPHA KINASE GCN2"/>
    <property type="match status" value="1"/>
</dbReference>
<name>A0A4U0U8L2_9PEZI</name>
<evidence type="ECO:0000313" key="16">
    <source>
        <dbReference type="EMBL" id="TKA31002.1"/>
    </source>
</evidence>
<dbReference type="CDD" id="cd23823">
    <property type="entry name" value="RWD_GCN2"/>
    <property type="match status" value="1"/>
</dbReference>
<keyword evidence="3" id="KW-0808">Transferase</keyword>
<sequence length="1547" mass="171623">MAPKSPWNKKGTINTTAEQTASPAINYGEVQSDEIEVLQAIYMEDYMHDEAESKSAWGKAADRSFKLKLRSFSDSGSFVILTVRFTATYPKTAPLLEIAGLDSYHERTEKRVLNVVQRRPVQMLGEAMIHTIASEIQEALEDAVSARQRGTLPSLEEERESAQEVANALARNAEEAEARRRHEEQAEQDRVLKQKVDEEVIRREKRKSFKVSPASVTQPSPGGEDVVSFDQPARLLIGNEFVEFSSVTVIGSLSQKLDDELYLGRPLVAEASAHSLVAVKKITSDKSRDEIMQIETMLEAVRKLSKPAVLGLLAFRVDRVDNAVSRIVLCSEYADRGTLHDLLELGEVHVDKARQFTVDLLEALDYLHSNGVVHGMLTVSSVFLHSTPSLSLRLGQLGQWAIQTPKSPLPQKWQAPEDGGTPGALTRKSDIWSLGIVIMQMFLGLQIVDEYASPHVMMSRLKFSHAFDDFARKLFATDVKKRPSAFDLLPVEFLRTDLPIMKQSPAAHVIGPRASSPGKRRSRHNSSSLTEQTSRYTSDFTEIGRLGKGGYGEVVKARNKLDSGVYAVKKVKQSSQLLDQVLSEVMLLNRLNHPYVVRYYSTWVEPDPSSVIEEEAATTEESTNDNSSDGSRMDFGYQSNGGLDFVSNSGLPQIEFGDDDDEVTSEEDTTEDVDEQPFANGSSTDDGAEVSAIGSLRLSQPRQTARRLPSILYIQMELCERRTLRDLLRKGLGQDDVWRYVRQITEGLAHIHGHGIIHRDLKPDNIFLDVAGSPKIGDFGLATTGQYQPTQRATTSGQSTSGDMTRSVGTALYVAPELRSGSKSSYNDKVDMYSLGIMFFEMCEEFTTTFERIKSIQEIRNEDHCLPPAYQATGAKAAEGRLIDCLISHKPSDRLNSTQLLRSDMLPVKVEDEAIRQALAGLHDPHSPYHQKMMSALFAHDASGSDRVRALAWDAKGSQTVEQASRTRLRAVARGSLLSVFRRHGAEETRRPTVFPRSGYYTNTNVVQLLDASGSLVQLPYDLTLPHARELAQRTPAVKRTYTFGSAFRDDSTGGPPKASEEVDFDIAMSGENDNPTFDDAEVLKVVDDITCQIPTYSTSPSISIHINHASILDSVLEICRVPKSQNAVVQEIISKLGFHQYTWAKVRADMRKIGLPDTSLDDLQQFDFREPPMKAFPKLLSLFSSAPALVKARLDCGIKALQAIIEIAALLSVQRDVLISPLGSVNAKFYDDGMLFQCVLERKATRVVIAAGGRYDSLIRAHRGINVSSSATPCPGAVGVCIGLDPIVAHMAKSAAPKSRRDSLLKDRRSAPDMRSPKRCDILVEVGTPGARVTALKILSTLWASDISAELAVEGTSMSGEHHSTVVVRHEASSTVRVSKDSPDGVEETDVPITSLISYLQQELRERDNNKPPAFVRQTSHHDPERKGNVQVLMAQHRSKKSNKYHIVDAAQHRWSDMIEGWKDAPILAVESRDDAIETIRETRLSDTESWRKAVQGAQLSERQYLGQIQDILSAWRKKWIEGDGTREACIYNFRTGQCVYYDLGL</sequence>
<feature type="domain" description="RWD" evidence="15">
    <location>
        <begin position="33"/>
        <end position="143"/>
    </location>
</feature>
<gene>
    <name evidence="16" type="ORF">B0A50_01970</name>
</gene>
<dbReference type="PROSITE" id="PS50908">
    <property type="entry name" value="RWD"/>
    <property type="match status" value="1"/>
</dbReference>
<comment type="catalytic activity">
    <reaction evidence="9">
        <text>L-seryl-[protein] + ATP = O-phospho-L-seryl-[protein] + ADP + H(+)</text>
        <dbReference type="Rhea" id="RHEA:17989"/>
        <dbReference type="Rhea" id="RHEA-COMP:9863"/>
        <dbReference type="Rhea" id="RHEA-COMP:11604"/>
        <dbReference type="ChEBI" id="CHEBI:15378"/>
        <dbReference type="ChEBI" id="CHEBI:29999"/>
        <dbReference type="ChEBI" id="CHEBI:30616"/>
        <dbReference type="ChEBI" id="CHEBI:83421"/>
        <dbReference type="ChEBI" id="CHEBI:456216"/>
        <dbReference type="EC" id="2.7.11.1"/>
    </reaction>
</comment>
<feature type="region of interest" description="Disordered" evidence="13">
    <location>
        <begin position="506"/>
        <end position="535"/>
    </location>
</feature>
<dbReference type="PROSITE" id="PS00108">
    <property type="entry name" value="PROTEIN_KINASE_ST"/>
    <property type="match status" value="1"/>
</dbReference>
<evidence type="ECO:0000256" key="8">
    <source>
        <dbReference type="ARBA" id="ARBA00047899"/>
    </source>
</evidence>
<keyword evidence="5" id="KW-0418">Kinase</keyword>
<dbReference type="GO" id="GO:0004694">
    <property type="term" value="F:eukaryotic translation initiation factor 2alpha kinase activity"/>
    <property type="evidence" value="ECO:0007669"/>
    <property type="project" value="InterPro"/>
</dbReference>
<dbReference type="InterPro" id="IPR000719">
    <property type="entry name" value="Prot_kinase_dom"/>
</dbReference>
<dbReference type="SUPFAM" id="SSF56112">
    <property type="entry name" value="Protein kinase-like (PK-like)"/>
    <property type="match status" value="2"/>
</dbReference>
<dbReference type="GO" id="GO:0005524">
    <property type="term" value="F:ATP binding"/>
    <property type="evidence" value="ECO:0007669"/>
    <property type="project" value="UniProtKB-UniRule"/>
</dbReference>
<feature type="binding site" evidence="12">
    <location>
        <position position="570"/>
    </location>
    <ligand>
        <name>ATP</name>
        <dbReference type="ChEBI" id="CHEBI:30616"/>
    </ligand>
</feature>
<dbReference type="CDD" id="cd14046">
    <property type="entry name" value="STKc_EIF2AK4_GCN2_rpt2"/>
    <property type="match status" value="1"/>
</dbReference>